<keyword evidence="3" id="KW-1185">Reference proteome</keyword>
<reference evidence="2" key="2">
    <citation type="submission" date="2021-02" db="EMBL/GenBank/DDBJ databases">
        <authorList>
            <person name="Kimball J.A."/>
            <person name="Haas M.W."/>
            <person name="Macchietto M."/>
            <person name="Kono T."/>
            <person name="Duquette J."/>
            <person name="Shao M."/>
        </authorList>
    </citation>
    <scope>NUCLEOTIDE SEQUENCE</scope>
    <source>
        <tissue evidence="2">Fresh leaf tissue</tissue>
    </source>
</reference>
<protein>
    <submittedName>
        <fullName evidence="2">Uncharacterized protein</fullName>
    </submittedName>
</protein>
<name>A0A8J5WYY9_ZIZPA</name>
<feature type="compositionally biased region" description="Basic residues" evidence="1">
    <location>
        <begin position="54"/>
        <end position="65"/>
    </location>
</feature>
<feature type="region of interest" description="Disordered" evidence="1">
    <location>
        <begin position="1"/>
        <end position="118"/>
    </location>
</feature>
<reference evidence="2" key="1">
    <citation type="journal article" date="2021" name="bioRxiv">
        <title>Whole Genome Assembly and Annotation of Northern Wild Rice, Zizania palustris L., Supports a Whole Genome Duplication in the Zizania Genus.</title>
        <authorList>
            <person name="Haas M."/>
            <person name="Kono T."/>
            <person name="Macchietto M."/>
            <person name="Millas R."/>
            <person name="McGilp L."/>
            <person name="Shao M."/>
            <person name="Duquette J."/>
            <person name="Hirsch C.N."/>
            <person name="Kimball J."/>
        </authorList>
    </citation>
    <scope>NUCLEOTIDE SEQUENCE</scope>
    <source>
        <tissue evidence="2">Fresh leaf tissue</tissue>
    </source>
</reference>
<evidence type="ECO:0000256" key="1">
    <source>
        <dbReference type="SAM" id="MobiDB-lite"/>
    </source>
</evidence>
<feature type="compositionally biased region" description="Basic and acidic residues" evidence="1">
    <location>
        <begin position="13"/>
        <end position="25"/>
    </location>
</feature>
<evidence type="ECO:0000313" key="3">
    <source>
        <dbReference type="Proteomes" id="UP000729402"/>
    </source>
</evidence>
<dbReference type="AlphaFoldDB" id="A0A8J5WYY9"/>
<proteinExistence type="predicted"/>
<evidence type="ECO:0000313" key="2">
    <source>
        <dbReference type="EMBL" id="KAG8100666.1"/>
    </source>
</evidence>
<sequence>MGRQRRRSGRAPGPHDRGGGRRREGGGAGSRGDGGGDGPKSGARPATTEGAAVWRRRRRDLRSRARPTAAEGADGVEEEAQGVVEMGVATGRRAEPTAWRRRRSPGVGVEPRKGCGLT</sequence>
<organism evidence="2 3">
    <name type="scientific">Zizania palustris</name>
    <name type="common">Northern wild rice</name>
    <dbReference type="NCBI Taxonomy" id="103762"/>
    <lineage>
        <taxon>Eukaryota</taxon>
        <taxon>Viridiplantae</taxon>
        <taxon>Streptophyta</taxon>
        <taxon>Embryophyta</taxon>
        <taxon>Tracheophyta</taxon>
        <taxon>Spermatophyta</taxon>
        <taxon>Magnoliopsida</taxon>
        <taxon>Liliopsida</taxon>
        <taxon>Poales</taxon>
        <taxon>Poaceae</taxon>
        <taxon>BOP clade</taxon>
        <taxon>Oryzoideae</taxon>
        <taxon>Oryzeae</taxon>
        <taxon>Zizaniinae</taxon>
        <taxon>Zizania</taxon>
    </lineage>
</organism>
<accession>A0A8J5WYY9</accession>
<dbReference type="EMBL" id="JAAALK010000079">
    <property type="protein sequence ID" value="KAG8100666.1"/>
    <property type="molecule type" value="Genomic_DNA"/>
</dbReference>
<comment type="caution">
    <text evidence="2">The sequence shown here is derived from an EMBL/GenBank/DDBJ whole genome shotgun (WGS) entry which is preliminary data.</text>
</comment>
<feature type="compositionally biased region" description="Gly residues" evidence="1">
    <location>
        <begin position="26"/>
        <end position="39"/>
    </location>
</feature>
<dbReference type="Proteomes" id="UP000729402">
    <property type="component" value="Unassembled WGS sequence"/>
</dbReference>
<gene>
    <name evidence="2" type="ORF">GUJ93_ZPchr0013g35304</name>
</gene>